<dbReference type="PANTHER" id="PTHR43884:SF20">
    <property type="entry name" value="ACYL-COA DEHYDROGENASE FADE28"/>
    <property type="match status" value="1"/>
</dbReference>
<dbReference type="Gene3D" id="1.20.140.10">
    <property type="entry name" value="Butyryl-CoA Dehydrogenase, subunit A, domain 3"/>
    <property type="match status" value="1"/>
</dbReference>
<evidence type="ECO:0000256" key="3">
    <source>
        <dbReference type="ARBA" id="ARBA00022630"/>
    </source>
</evidence>
<feature type="domain" description="Acyl-CoA dehydrogenase/oxidase C-terminal" evidence="6">
    <location>
        <begin position="225"/>
        <end position="351"/>
    </location>
</feature>
<dbReference type="InterPro" id="IPR036250">
    <property type="entry name" value="AcylCo_DH-like_C"/>
</dbReference>
<evidence type="ECO:0000259" key="6">
    <source>
        <dbReference type="Pfam" id="PF00441"/>
    </source>
</evidence>
<dbReference type="EMBL" id="FNIJ01000005">
    <property type="protein sequence ID" value="SDN83181.1"/>
    <property type="molecule type" value="Genomic_DNA"/>
</dbReference>
<dbReference type="Pfam" id="PF02771">
    <property type="entry name" value="Acyl-CoA_dh_N"/>
    <property type="match status" value="1"/>
</dbReference>
<keyword evidence="5" id="KW-0560">Oxidoreductase</keyword>
<dbReference type="Gene3D" id="2.40.110.10">
    <property type="entry name" value="Butyryl-CoA Dehydrogenase, subunit A, domain 2"/>
    <property type="match status" value="1"/>
</dbReference>
<proteinExistence type="inferred from homology"/>
<dbReference type="RefSeq" id="WP_084310517.1">
    <property type="nucleotide sequence ID" value="NZ_FNIJ01000005.1"/>
</dbReference>
<dbReference type="Pfam" id="PF00441">
    <property type="entry name" value="Acyl-CoA_dh_1"/>
    <property type="match status" value="1"/>
</dbReference>
<reference evidence="9" key="1">
    <citation type="submission" date="2016-10" db="EMBL/GenBank/DDBJ databases">
        <authorList>
            <person name="Varghese N."/>
            <person name="Submissions S."/>
        </authorList>
    </citation>
    <scope>NUCLEOTIDE SEQUENCE [LARGE SCALE GENOMIC DNA]</scope>
    <source>
        <strain evidence="9">JCM 21621</strain>
    </source>
</reference>
<dbReference type="InterPro" id="IPR037069">
    <property type="entry name" value="AcylCoA_DH/ox_N_sf"/>
</dbReference>
<dbReference type="Gene3D" id="1.10.540.10">
    <property type="entry name" value="Acyl-CoA dehydrogenase/oxidase, N-terminal domain"/>
    <property type="match status" value="1"/>
</dbReference>
<dbReference type="OrthoDB" id="9769473at2"/>
<dbReference type="InterPro" id="IPR009075">
    <property type="entry name" value="AcylCo_DH/oxidase_C"/>
</dbReference>
<dbReference type="GO" id="GO:0003995">
    <property type="term" value="F:acyl-CoA dehydrogenase activity"/>
    <property type="evidence" value="ECO:0007669"/>
    <property type="project" value="TreeGrafter"/>
</dbReference>
<protein>
    <submittedName>
        <fullName evidence="8">Acyl-CoA dehydrogenase</fullName>
    </submittedName>
</protein>
<dbReference type="GO" id="GO:0050660">
    <property type="term" value="F:flavin adenine dinucleotide binding"/>
    <property type="evidence" value="ECO:0007669"/>
    <property type="project" value="InterPro"/>
</dbReference>
<evidence type="ECO:0000313" key="9">
    <source>
        <dbReference type="Proteomes" id="UP000242957"/>
    </source>
</evidence>
<dbReference type="PANTHER" id="PTHR43884">
    <property type="entry name" value="ACYL-COA DEHYDROGENASE"/>
    <property type="match status" value="1"/>
</dbReference>
<feature type="domain" description="Acyl-CoA dehydrogenase/oxidase N-terminal" evidence="7">
    <location>
        <begin position="11"/>
        <end position="116"/>
    </location>
</feature>
<dbReference type="AlphaFoldDB" id="A0A1H0ELE4"/>
<dbReference type="STRING" id="198616.SAMN05216193_105222"/>
<evidence type="ECO:0000259" key="7">
    <source>
        <dbReference type="Pfam" id="PF02771"/>
    </source>
</evidence>
<evidence type="ECO:0000256" key="1">
    <source>
        <dbReference type="ARBA" id="ARBA00001974"/>
    </source>
</evidence>
<dbReference type="Proteomes" id="UP000242957">
    <property type="component" value="Unassembled WGS sequence"/>
</dbReference>
<organism evidence="8 9">
    <name type="scientific">Pseudomonas jinjuensis</name>
    <dbReference type="NCBI Taxonomy" id="198616"/>
    <lineage>
        <taxon>Bacteria</taxon>
        <taxon>Pseudomonadati</taxon>
        <taxon>Pseudomonadota</taxon>
        <taxon>Gammaproteobacteria</taxon>
        <taxon>Pseudomonadales</taxon>
        <taxon>Pseudomonadaceae</taxon>
        <taxon>Pseudomonas</taxon>
    </lineage>
</organism>
<evidence type="ECO:0000256" key="2">
    <source>
        <dbReference type="ARBA" id="ARBA00009347"/>
    </source>
</evidence>
<dbReference type="InterPro" id="IPR013786">
    <property type="entry name" value="AcylCoA_DH/ox_N"/>
</dbReference>
<name>A0A1H0ELE4_9PSED</name>
<keyword evidence="3" id="KW-0285">Flavoprotein</keyword>
<dbReference type="InterPro" id="IPR046373">
    <property type="entry name" value="Acyl-CoA_Oxase/DH_mid-dom_sf"/>
</dbReference>
<sequence>MTTDLETIGLLRDSLERYGAERYSFLQRWPLLDQPGAFSPAVWQDYADYGWLGLRLPEDLGGLDGDAVAVGALMEVSGSRLLLEPLLSCAVLATGLLRRLGSVCQQAELLPAIAEGRLKLVLAGGATSAPTCNYRAGRLHGRVQAVLHGDIADQLLVPARDEDGILRVLLVDANAPGVERQVFRLVDGRGAANVRFNAAAAQPLGPPERVEDAASALGETADEASVALCAEALGIATSLLRSTNEYLKVRRQFGKALAENQALQHRMSELYLLCEEIRALTRAAQRSMPLPAAQRARLLSGARTYVLQAAQKIGNEAIQLHGGVGITEELEVSHHFRRLMVNAQLFGNRDAHFLRFVDLSLENVRETHHA</sequence>
<keyword evidence="4" id="KW-0274">FAD</keyword>
<evidence type="ECO:0000256" key="5">
    <source>
        <dbReference type="ARBA" id="ARBA00023002"/>
    </source>
</evidence>
<accession>A0A1H0ELE4</accession>
<keyword evidence="9" id="KW-1185">Reference proteome</keyword>
<comment type="cofactor">
    <cofactor evidence="1">
        <name>FAD</name>
        <dbReference type="ChEBI" id="CHEBI:57692"/>
    </cofactor>
</comment>
<comment type="similarity">
    <text evidence="2">Belongs to the acyl-CoA dehydrogenase family.</text>
</comment>
<dbReference type="InterPro" id="IPR009100">
    <property type="entry name" value="AcylCoA_DH/oxidase_NM_dom_sf"/>
</dbReference>
<dbReference type="SUPFAM" id="SSF56645">
    <property type="entry name" value="Acyl-CoA dehydrogenase NM domain-like"/>
    <property type="match status" value="1"/>
</dbReference>
<dbReference type="CDD" id="cd00567">
    <property type="entry name" value="ACAD"/>
    <property type="match status" value="1"/>
</dbReference>
<evidence type="ECO:0000256" key="4">
    <source>
        <dbReference type="ARBA" id="ARBA00022827"/>
    </source>
</evidence>
<dbReference type="SUPFAM" id="SSF47203">
    <property type="entry name" value="Acyl-CoA dehydrogenase C-terminal domain-like"/>
    <property type="match status" value="1"/>
</dbReference>
<gene>
    <name evidence="8" type="ORF">SAMN05216193_105222</name>
</gene>
<evidence type="ECO:0000313" key="8">
    <source>
        <dbReference type="EMBL" id="SDN83181.1"/>
    </source>
</evidence>